<dbReference type="Proteomes" id="UP000799771">
    <property type="component" value="Unassembled WGS sequence"/>
</dbReference>
<dbReference type="Pfam" id="PF20163">
    <property type="entry name" value="DUF6536"/>
    <property type="match status" value="1"/>
</dbReference>
<dbReference type="RefSeq" id="XP_033521964.1">
    <property type="nucleotide sequence ID" value="XM_033671619.1"/>
</dbReference>
<dbReference type="PANTHER" id="PTHR35395">
    <property type="entry name" value="DUF6536 DOMAIN-CONTAINING PROTEIN"/>
    <property type="match status" value="1"/>
</dbReference>
<dbReference type="EMBL" id="ML977510">
    <property type="protein sequence ID" value="KAF2127575.1"/>
    <property type="molecule type" value="Genomic_DNA"/>
</dbReference>
<sequence length="729" mass="79865">MWNTKKSPAGSDVELRSFVHHDALRPEEYSAHAPDSSVLGSEKRASHSRHPRWKIGIRYCALAAGVVFLFNLIFLLVGENRSGFLPINSNGGKRVVYDGDCDTTKRINIVVHMLINVLSTILLGASNYCMQCMSAPTRAEVDRAHKKSEWVDIGVPSIRNLGKVRKLRAFLWLIMGVSSLPLHLFYNSTVYASVSASVYNVFTVNEAFLDPLATNYTEIGANASKPDSYTNAMLKLYRSDSLERLNTSDCVGAYAQNYQTARRNVLLVVSDSTKGFTSGATLDFETNEYPITDPNDSCPQPFQWICTGILNSDDCLGSSCQSKISGIQSQVAEWKPFGKTIEYCMSEKIDQHCRLQYSVHLVIVVIIIGLLKTVAMLFISFRISDTPMMTIGDAVSSFLIRPDATTKGICLLNKSSLKDFRIPASPAHGTSATGGYSSIGWSAPPQTFDHKKRLHISAASGRRLSLFIITYGILIGVTIFLLIYGVVWFKGDQSEAYGQGLGAIDARSFITWELPQEGTAGLIANVIVANIPQLLLSFLYLNYNGLMTVMSLSREWARYGVRRQGLRVSMTRKGAQRSTYFLQLPYRFGLPIIVITGTLHWLISQSIFLVSVDAYKAGASIGSLITCGYSPPAILATIIVIVVLIVILAVVGFRRLPSSMPVAGSCSIAIAAACHAVPEPFQKSSEAIEENAADAEVQWGVMGSDDKGIGHCGFSMYAVDYPEQGKLYA</sequence>
<feature type="domain" description="DUF6536" evidence="2">
    <location>
        <begin position="53"/>
        <end position="209"/>
    </location>
</feature>
<feature type="transmembrane region" description="Helical" evidence="1">
    <location>
        <begin position="357"/>
        <end position="379"/>
    </location>
</feature>
<keyword evidence="1" id="KW-1133">Transmembrane helix</keyword>
<dbReference type="AlphaFoldDB" id="A0A6A6A8P3"/>
<feature type="transmembrane region" description="Helical" evidence="1">
    <location>
        <begin position="633"/>
        <end position="653"/>
    </location>
</feature>
<dbReference type="OrthoDB" id="5429634at2759"/>
<feature type="transmembrane region" description="Helical" evidence="1">
    <location>
        <begin position="464"/>
        <end position="489"/>
    </location>
</feature>
<feature type="transmembrane region" description="Helical" evidence="1">
    <location>
        <begin position="109"/>
        <end position="130"/>
    </location>
</feature>
<evidence type="ECO:0000259" key="2">
    <source>
        <dbReference type="Pfam" id="PF20163"/>
    </source>
</evidence>
<proteinExistence type="predicted"/>
<reference evidence="3" key="1">
    <citation type="journal article" date="2020" name="Stud. Mycol.">
        <title>101 Dothideomycetes genomes: a test case for predicting lifestyles and emergence of pathogens.</title>
        <authorList>
            <person name="Haridas S."/>
            <person name="Albert R."/>
            <person name="Binder M."/>
            <person name="Bloem J."/>
            <person name="Labutti K."/>
            <person name="Salamov A."/>
            <person name="Andreopoulos B."/>
            <person name="Baker S."/>
            <person name="Barry K."/>
            <person name="Bills G."/>
            <person name="Bluhm B."/>
            <person name="Cannon C."/>
            <person name="Castanera R."/>
            <person name="Culley D."/>
            <person name="Daum C."/>
            <person name="Ezra D."/>
            <person name="Gonzalez J."/>
            <person name="Henrissat B."/>
            <person name="Kuo A."/>
            <person name="Liang C."/>
            <person name="Lipzen A."/>
            <person name="Lutzoni F."/>
            <person name="Magnuson J."/>
            <person name="Mondo S."/>
            <person name="Nolan M."/>
            <person name="Ohm R."/>
            <person name="Pangilinan J."/>
            <person name="Park H.-J."/>
            <person name="Ramirez L."/>
            <person name="Alfaro M."/>
            <person name="Sun H."/>
            <person name="Tritt A."/>
            <person name="Yoshinaga Y."/>
            <person name="Zwiers L.-H."/>
            <person name="Turgeon B."/>
            <person name="Goodwin S."/>
            <person name="Spatafora J."/>
            <person name="Crous P."/>
            <person name="Grigoriev I."/>
        </authorList>
    </citation>
    <scope>NUCLEOTIDE SEQUENCE</scope>
    <source>
        <strain evidence="3">CBS 119687</strain>
    </source>
</reference>
<keyword evidence="1" id="KW-0812">Transmembrane</keyword>
<feature type="transmembrane region" description="Helical" evidence="1">
    <location>
        <begin position="580"/>
        <end position="603"/>
    </location>
</feature>
<evidence type="ECO:0000313" key="3">
    <source>
        <dbReference type="EMBL" id="KAF2127575.1"/>
    </source>
</evidence>
<evidence type="ECO:0000256" key="1">
    <source>
        <dbReference type="SAM" id="Phobius"/>
    </source>
</evidence>
<keyword evidence="1" id="KW-0472">Membrane</keyword>
<organism evidence="3 4">
    <name type="scientific">Dothidotthia symphoricarpi CBS 119687</name>
    <dbReference type="NCBI Taxonomy" id="1392245"/>
    <lineage>
        <taxon>Eukaryota</taxon>
        <taxon>Fungi</taxon>
        <taxon>Dikarya</taxon>
        <taxon>Ascomycota</taxon>
        <taxon>Pezizomycotina</taxon>
        <taxon>Dothideomycetes</taxon>
        <taxon>Pleosporomycetidae</taxon>
        <taxon>Pleosporales</taxon>
        <taxon>Dothidotthiaceae</taxon>
        <taxon>Dothidotthia</taxon>
    </lineage>
</organism>
<accession>A0A6A6A8P3</accession>
<dbReference type="GeneID" id="54412051"/>
<feature type="transmembrane region" description="Helical" evidence="1">
    <location>
        <begin position="56"/>
        <end position="77"/>
    </location>
</feature>
<feature type="transmembrane region" description="Helical" evidence="1">
    <location>
        <begin position="169"/>
        <end position="186"/>
    </location>
</feature>
<feature type="transmembrane region" description="Helical" evidence="1">
    <location>
        <begin position="522"/>
        <end position="543"/>
    </location>
</feature>
<dbReference type="InterPro" id="IPR046623">
    <property type="entry name" value="DUF6536"/>
</dbReference>
<gene>
    <name evidence="3" type="ORF">P153DRAFT_398181</name>
</gene>
<evidence type="ECO:0000313" key="4">
    <source>
        <dbReference type="Proteomes" id="UP000799771"/>
    </source>
</evidence>
<dbReference type="PANTHER" id="PTHR35395:SF1">
    <property type="entry name" value="DUF6536 DOMAIN-CONTAINING PROTEIN"/>
    <property type="match status" value="1"/>
</dbReference>
<name>A0A6A6A8P3_9PLEO</name>
<protein>
    <recommendedName>
        <fullName evidence="2">DUF6536 domain-containing protein</fullName>
    </recommendedName>
</protein>
<keyword evidence="4" id="KW-1185">Reference proteome</keyword>